<reference evidence="9" key="1">
    <citation type="submission" date="2022-03" db="EMBL/GenBank/DDBJ databases">
        <authorList>
            <person name="Alioto T."/>
            <person name="Alioto T."/>
            <person name="Gomez Garrido J."/>
        </authorList>
    </citation>
    <scope>NUCLEOTIDE SEQUENCE</scope>
</reference>
<feature type="compositionally biased region" description="Low complexity" evidence="6">
    <location>
        <begin position="492"/>
        <end position="503"/>
    </location>
</feature>
<keyword evidence="10" id="KW-1185">Reference proteome</keyword>
<gene>
    <name evidence="9" type="ORF">PECUL_23A039514</name>
</gene>
<evidence type="ECO:0000256" key="5">
    <source>
        <dbReference type="ARBA" id="ARBA00022807"/>
    </source>
</evidence>
<feature type="region of interest" description="Disordered" evidence="6">
    <location>
        <begin position="273"/>
        <end position="366"/>
    </location>
</feature>
<evidence type="ECO:0000259" key="7">
    <source>
        <dbReference type="PROSITE" id="PS50304"/>
    </source>
</evidence>
<proteinExistence type="predicted"/>
<keyword evidence="3" id="KW-0645">Protease</keyword>
<dbReference type="InterPro" id="IPR003323">
    <property type="entry name" value="OTU_dom"/>
</dbReference>
<evidence type="ECO:0000313" key="9">
    <source>
        <dbReference type="EMBL" id="CAH2301104.1"/>
    </source>
</evidence>
<dbReference type="InterPro" id="IPR050704">
    <property type="entry name" value="Peptidase_C85-like"/>
</dbReference>
<dbReference type="Proteomes" id="UP001295444">
    <property type="component" value="Chromosome 06"/>
</dbReference>
<evidence type="ECO:0000256" key="1">
    <source>
        <dbReference type="ARBA" id="ARBA00000707"/>
    </source>
</evidence>
<name>A0AAD1W9S3_PELCU</name>
<evidence type="ECO:0000259" key="8">
    <source>
        <dbReference type="PROSITE" id="PS50802"/>
    </source>
</evidence>
<dbReference type="SUPFAM" id="SSF63748">
    <property type="entry name" value="Tudor/PWWP/MBT"/>
    <property type="match status" value="1"/>
</dbReference>
<dbReference type="GO" id="GO:0004843">
    <property type="term" value="F:cysteine-type deubiquitinase activity"/>
    <property type="evidence" value="ECO:0007669"/>
    <property type="project" value="UniProtKB-EC"/>
</dbReference>
<evidence type="ECO:0000256" key="2">
    <source>
        <dbReference type="ARBA" id="ARBA00012759"/>
    </source>
</evidence>
<dbReference type="PROSITE" id="PS50802">
    <property type="entry name" value="OTU"/>
    <property type="match status" value="1"/>
</dbReference>
<keyword evidence="4" id="KW-0833">Ubl conjugation pathway</keyword>
<feature type="domain" description="Tudor" evidence="7">
    <location>
        <begin position="212"/>
        <end position="272"/>
    </location>
</feature>
<comment type="catalytic activity">
    <reaction evidence="1">
        <text>Thiol-dependent hydrolysis of ester, thioester, amide, peptide and isopeptide bonds formed by the C-terminal Gly of ubiquitin (a 76-residue protein attached to proteins as an intracellular targeting signal).</text>
        <dbReference type="EC" id="3.4.19.12"/>
    </reaction>
</comment>
<keyword evidence="5" id="KW-0788">Thiol protease</keyword>
<dbReference type="CDD" id="cd20448">
    <property type="entry name" value="Tudor_OTUD4"/>
    <property type="match status" value="1"/>
</dbReference>
<evidence type="ECO:0000256" key="3">
    <source>
        <dbReference type="ARBA" id="ARBA00022670"/>
    </source>
</evidence>
<feature type="domain" description="OTU" evidence="8">
    <location>
        <begin position="1"/>
        <end position="83"/>
    </location>
</feature>
<feature type="region of interest" description="Disordered" evidence="6">
    <location>
        <begin position="831"/>
        <end position="851"/>
    </location>
</feature>
<keyword evidence="5" id="KW-0378">Hydrolase</keyword>
<feature type="compositionally biased region" description="Basic and acidic residues" evidence="6">
    <location>
        <begin position="437"/>
        <end position="455"/>
    </location>
</feature>
<dbReference type="GO" id="GO:1903093">
    <property type="term" value="P:regulation of protein K48-linked deubiquitination"/>
    <property type="evidence" value="ECO:0007669"/>
    <property type="project" value="TreeGrafter"/>
</dbReference>
<evidence type="ECO:0000256" key="4">
    <source>
        <dbReference type="ARBA" id="ARBA00022786"/>
    </source>
</evidence>
<accession>A0AAD1W9S3</accession>
<sequence length="1040" mass="114932">MTMINATNMFIEGSFEDYLKSLENPQEWVGQVEISALSLMFKRDFVIYQEPNFPPSYVTGNGFSEKILLCFSNGNHYDIIYPLDFIENAALCQSLVYELLYEKVLDINIGEGLLKPDTSSLTADDACWSDASGSDMENEIAGGEKGKFGDMNGFKAHKDSKHQHKNNGMATLSQTVLRSLDPSFYRNVEYDVWFKSQRDQQKLDFSIAAGMQYSVGDKCLVRLESGGKFYGAHIQEVGVDNGPVVVFIEELAKKQAVPLKNLKPISLTISSSSTDGWNTVSGKKVKRSPASGAGMPLVKDHRGQKGLNRPIKPQTASSPRLQQSTGSKLHGPSSQSSDQVAQPENKGRSRTPPKVPVSRKLERSDDSSYFKRENVYFGLTPEERREKQAFEESKSLYEIQSMDEDAFPALSTTTSVDQVSIQSSEVLTSKKGLNVNTEKRMPKKPEREDQSEKASKSAQAEKVIDQKAAEEVVETPVTSDNDLVLPSPSEQPTSTTVPSAAPTETAWSGIPAQVPASPGIGATVLQSQVTAAPFTQLPVSVPAVNQPMLPIPQPLAYQDPLYPGFPLNEQNESAALPPYSFSKVGEDLPTDKSILRFFFNLGVKAYTYHMLPPVSYLNPLRQASMCRMYPNFHLYPQGHWVPQEASVNQSLVDPSIFAHCSEVQPESGSVVSSPTLEASFVQASDIEEQVGVQSGLEAKDQNECQGADFSSVASKSMIPHTGFGHSPYMGHLPIAPTFVPHFWYSYPYQPYIENPVIRQNVFIPPHMRQMPENIALEEVLENNLTEATKKQSLESESLQKPDGPQLAGAINCPSGSNFSSVKVEELRKVTHSPVEYQDSPGKAKDNKVTGPGIITNVRQVPVGQQGLQAKPKDNQAAVSSVTSSATQTRLVQQDLPGKTTDKEAALPVLPQTVTDEVGHNVPNHKGSVCQLVDAIAIGNVQTNAPEVRPARTREESSEDEREVSNMLNSGRAKNFYNQTYGTRRPRNEKYYPPGRGYHSRNEEGWRAPRGREEGYPHQRNFRGRPYRRRAMGDSYKTQYD</sequence>
<dbReference type="GO" id="GO:2000660">
    <property type="term" value="P:negative regulation of interleukin-1-mediated signaling pathway"/>
    <property type="evidence" value="ECO:0007669"/>
    <property type="project" value="TreeGrafter"/>
</dbReference>
<dbReference type="AlphaFoldDB" id="A0AAD1W9S3"/>
<dbReference type="Gene3D" id="3.90.70.80">
    <property type="match status" value="1"/>
</dbReference>
<dbReference type="InterPro" id="IPR038765">
    <property type="entry name" value="Papain-like_cys_pep_sf"/>
</dbReference>
<feature type="compositionally biased region" description="Basic residues" evidence="6">
    <location>
        <begin position="1019"/>
        <end position="1029"/>
    </location>
</feature>
<dbReference type="EC" id="3.4.19.12" evidence="2"/>
<dbReference type="GO" id="GO:0006508">
    <property type="term" value="P:proteolysis"/>
    <property type="evidence" value="ECO:0007669"/>
    <property type="project" value="UniProtKB-KW"/>
</dbReference>
<dbReference type="PROSITE" id="PS50304">
    <property type="entry name" value="TUDOR"/>
    <property type="match status" value="1"/>
</dbReference>
<dbReference type="PANTHER" id="PTHR12419">
    <property type="entry name" value="OTU DOMAIN CONTAINING PROTEIN"/>
    <property type="match status" value="1"/>
</dbReference>
<protein>
    <recommendedName>
        <fullName evidence="2">ubiquitinyl hydrolase 1</fullName>
        <ecNumber evidence="2">3.4.19.12</ecNumber>
    </recommendedName>
</protein>
<dbReference type="EMBL" id="OW240917">
    <property type="protein sequence ID" value="CAH2301104.1"/>
    <property type="molecule type" value="Genomic_DNA"/>
</dbReference>
<feature type="compositionally biased region" description="Polar residues" evidence="6">
    <location>
        <begin position="314"/>
        <end position="342"/>
    </location>
</feature>
<organism evidence="9 10">
    <name type="scientific">Pelobates cultripes</name>
    <name type="common">Western spadefoot toad</name>
    <dbReference type="NCBI Taxonomy" id="61616"/>
    <lineage>
        <taxon>Eukaryota</taxon>
        <taxon>Metazoa</taxon>
        <taxon>Chordata</taxon>
        <taxon>Craniata</taxon>
        <taxon>Vertebrata</taxon>
        <taxon>Euteleostomi</taxon>
        <taxon>Amphibia</taxon>
        <taxon>Batrachia</taxon>
        <taxon>Anura</taxon>
        <taxon>Pelobatoidea</taxon>
        <taxon>Pelobatidae</taxon>
        <taxon>Pelobates</taxon>
    </lineage>
</organism>
<evidence type="ECO:0000313" key="10">
    <source>
        <dbReference type="Proteomes" id="UP001295444"/>
    </source>
</evidence>
<dbReference type="GO" id="GO:0016579">
    <property type="term" value="P:protein deubiquitination"/>
    <property type="evidence" value="ECO:0007669"/>
    <property type="project" value="TreeGrafter"/>
</dbReference>
<dbReference type="GO" id="GO:0061578">
    <property type="term" value="F:K63-linked deubiquitinase activity"/>
    <property type="evidence" value="ECO:0007669"/>
    <property type="project" value="TreeGrafter"/>
</dbReference>
<feature type="compositionally biased region" description="Basic and acidic residues" evidence="6">
    <location>
        <begin position="999"/>
        <end position="1016"/>
    </location>
</feature>
<feature type="region of interest" description="Disordered" evidence="6">
    <location>
        <begin position="945"/>
        <end position="1040"/>
    </location>
</feature>
<feature type="region of interest" description="Disordered" evidence="6">
    <location>
        <begin position="430"/>
        <end position="503"/>
    </location>
</feature>
<dbReference type="InterPro" id="IPR002999">
    <property type="entry name" value="Tudor"/>
</dbReference>
<evidence type="ECO:0000256" key="6">
    <source>
        <dbReference type="SAM" id="MobiDB-lite"/>
    </source>
</evidence>
<dbReference type="GO" id="GO:0034122">
    <property type="term" value="P:negative regulation of toll-like receptor signaling pathway"/>
    <property type="evidence" value="ECO:0007669"/>
    <property type="project" value="TreeGrafter"/>
</dbReference>
<dbReference type="SUPFAM" id="SSF54001">
    <property type="entry name" value="Cysteine proteinases"/>
    <property type="match status" value="1"/>
</dbReference>
<dbReference type="PANTHER" id="PTHR12419:SF9">
    <property type="entry name" value="OTU DOMAIN-CONTAINING PROTEIN 4"/>
    <property type="match status" value="1"/>
</dbReference>